<dbReference type="PROSITE" id="PS50102">
    <property type="entry name" value="RRM"/>
    <property type="match status" value="1"/>
</dbReference>
<dbReference type="InterPro" id="IPR035979">
    <property type="entry name" value="RBD_domain_sf"/>
</dbReference>
<proteinExistence type="predicted"/>
<name>G0UZV1_TRYCI</name>
<dbReference type="CDD" id="cd00590">
    <property type="entry name" value="RRM_SF"/>
    <property type="match status" value="1"/>
</dbReference>
<evidence type="ECO:0000256" key="3">
    <source>
        <dbReference type="SAM" id="SignalP"/>
    </source>
</evidence>
<organism evidence="5">
    <name type="scientific">Trypanosoma congolense (strain IL3000)</name>
    <dbReference type="NCBI Taxonomy" id="1068625"/>
    <lineage>
        <taxon>Eukaryota</taxon>
        <taxon>Discoba</taxon>
        <taxon>Euglenozoa</taxon>
        <taxon>Kinetoplastea</taxon>
        <taxon>Metakinetoplastina</taxon>
        <taxon>Trypanosomatida</taxon>
        <taxon>Trypanosomatidae</taxon>
        <taxon>Trypanosoma</taxon>
        <taxon>Nannomonas</taxon>
    </lineage>
</organism>
<evidence type="ECO:0000256" key="1">
    <source>
        <dbReference type="PROSITE-ProRule" id="PRU00176"/>
    </source>
</evidence>
<dbReference type="Gene3D" id="3.30.70.330">
    <property type="match status" value="1"/>
</dbReference>
<protein>
    <recommendedName>
        <fullName evidence="4">RRM domain-containing protein</fullName>
    </recommendedName>
</protein>
<sequence length="311" mass="33024">MSARTRSLLLFSFYSLLLPDCDLVLYRRGVPAAHPETTPLSGAADDEAVCDLPKNVPSDELKELLQELMPDAKHIQLLLGSESQMHKGHAYVHFATNEAAAGALRRVHTNGTPSLCGSVITIRRASCASDVPDVVAPPLPPPLAHFGHTRCVAVSPPSLADQLKGVVAQCDVSPNLTVVAFESCSEADACVLANGSCAVRCLPPRLPELLAPHGSAKRQREVSPAKTSEGANDGGEDIVETYENLGFVALTPSQLLLVMGDFLEGHGRIAVQDREGHMAVLNLPAYASALDGGRLVLKCEKKQEEGDLAES</sequence>
<evidence type="ECO:0000313" key="5">
    <source>
        <dbReference type="EMBL" id="CCC94920.1"/>
    </source>
</evidence>
<evidence type="ECO:0000259" key="4">
    <source>
        <dbReference type="PROSITE" id="PS50102"/>
    </source>
</evidence>
<feature type="chain" id="PRO_5003410420" description="RRM domain-containing protein" evidence="3">
    <location>
        <begin position="24"/>
        <end position="311"/>
    </location>
</feature>
<dbReference type="SUPFAM" id="SSF54928">
    <property type="entry name" value="RNA-binding domain, RBD"/>
    <property type="match status" value="1"/>
</dbReference>
<dbReference type="Pfam" id="PF00076">
    <property type="entry name" value="RRM_1"/>
    <property type="match status" value="1"/>
</dbReference>
<feature type="domain" description="RRM" evidence="4">
    <location>
        <begin position="49"/>
        <end position="127"/>
    </location>
</feature>
<feature type="signal peptide" evidence="3">
    <location>
        <begin position="1"/>
        <end position="23"/>
    </location>
</feature>
<dbReference type="AlphaFoldDB" id="G0UZV1"/>
<reference evidence="5" key="1">
    <citation type="journal article" date="2012" name="Proc. Natl. Acad. Sci. U.S.A.">
        <title>Antigenic diversity is generated by distinct evolutionary mechanisms in African trypanosome species.</title>
        <authorList>
            <person name="Jackson A.P."/>
            <person name="Berry A."/>
            <person name="Aslett M."/>
            <person name="Allison H.C."/>
            <person name="Burton P."/>
            <person name="Vavrova-Anderson J."/>
            <person name="Brown R."/>
            <person name="Browne H."/>
            <person name="Corton N."/>
            <person name="Hauser H."/>
            <person name="Gamble J."/>
            <person name="Gilderthorp R."/>
            <person name="Marcello L."/>
            <person name="McQuillan J."/>
            <person name="Otto T.D."/>
            <person name="Quail M.A."/>
            <person name="Sanders M.J."/>
            <person name="van Tonder A."/>
            <person name="Ginger M.L."/>
            <person name="Field M.C."/>
            <person name="Barry J.D."/>
            <person name="Hertz-Fowler C."/>
            <person name="Berriman M."/>
        </authorList>
    </citation>
    <scope>NUCLEOTIDE SEQUENCE</scope>
    <source>
        <strain evidence="5">IL3000</strain>
    </source>
</reference>
<evidence type="ECO:0000256" key="2">
    <source>
        <dbReference type="SAM" id="MobiDB-lite"/>
    </source>
</evidence>
<accession>G0UZV1</accession>
<dbReference type="InterPro" id="IPR012677">
    <property type="entry name" value="Nucleotide-bd_a/b_plait_sf"/>
</dbReference>
<gene>
    <name evidence="5" type="ORF">TCIL3000_11_3170</name>
</gene>
<keyword evidence="3" id="KW-0732">Signal</keyword>
<dbReference type="InterPro" id="IPR000504">
    <property type="entry name" value="RRM_dom"/>
</dbReference>
<dbReference type="EMBL" id="HE575324">
    <property type="protein sequence ID" value="CCC94920.1"/>
    <property type="molecule type" value="Genomic_DNA"/>
</dbReference>
<feature type="region of interest" description="Disordered" evidence="2">
    <location>
        <begin position="212"/>
        <end position="235"/>
    </location>
</feature>
<keyword evidence="1" id="KW-0694">RNA-binding</keyword>
<dbReference type="GO" id="GO:0003723">
    <property type="term" value="F:RNA binding"/>
    <property type="evidence" value="ECO:0007669"/>
    <property type="project" value="UniProtKB-UniRule"/>
</dbReference>